<sequence length="148" mass="17197">MTVRVCTRIHMKNYENICYLARKYSHSLCVMFAHASRFFSPIVIITIMIIIIIILLLTSEYVSIFSFFFRLRGNTGRYHALLLPFFAHHWLKMGILSYRVITEAAYSQPPLLLPHWRASFSVVEVLVPCPKSELLFNSARPPCSTIRD</sequence>
<reference evidence="2" key="1">
    <citation type="journal article" date="2012" name="Proc. Natl. Acad. Sci. U.S.A.">
        <title>Antigenic diversity is generated by distinct evolutionary mechanisms in African trypanosome species.</title>
        <authorList>
            <person name="Jackson A.P."/>
            <person name="Berry A."/>
            <person name="Aslett M."/>
            <person name="Allison H.C."/>
            <person name="Burton P."/>
            <person name="Vavrova-Anderson J."/>
            <person name="Brown R."/>
            <person name="Browne H."/>
            <person name="Corton N."/>
            <person name="Hauser H."/>
            <person name="Gamble J."/>
            <person name="Gilderthorp R."/>
            <person name="Marcello L."/>
            <person name="McQuillan J."/>
            <person name="Otto T.D."/>
            <person name="Quail M.A."/>
            <person name="Sanders M.J."/>
            <person name="van Tonder A."/>
            <person name="Ginger M.L."/>
            <person name="Field M.C."/>
            <person name="Barry J.D."/>
            <person name="Hertz-Fowler C."/>
            <person name="Berriman M."/>
        </authorList>
    </citation>
    <scope>NUCLEOTIDE SEQUENCE</scope>
    <source>
        <strain evidence="2">IL3000</strain>
    </source>
</reference>
<feature type="transmembrane region" description="Helical" evidence="1">
    <location>
        <begin position="42"/>
        <end position="69"/>
    </location>
</feature>
<keyword evidence="1" id="KW-0812">Transmembrane</keyword>
<evidence type="ECO:0000313" key="2">
    <source>
        <dbReference type="EMBL" id="CCC92910.1"/>
    </source>
</evidence>
<evidence type="ECO:0000256" key="1">
    <source>
        <dbReference type="SAM" id="Phobius"/>
    </source>
</evidence>
<dbReference type="AlphaFoldDB" id="G0UU46"/>
<organism evidence="2">
    <name type="scientific">Trypanosoma congolense (strain IL3000)</name>
    <dbReference type="NCBI Taxonomy" id="1068625"/>
    <lineage>
        <taxon>Eukaryota</taxon>
        <taxon>Discoba</taxon>
        <taxon>Euglenozoa</taxon>
        <taxon>Kinetoplastea</taxon>
        <taxon>Metakinetoplastina</taxon>
        <taxon>Trypanosomatida</taxon>
        <taxon>Trypanosomatidae</taxon>
        <taxon>Trypanosoma</taxon>
        <taxon>Nannomonas</taxon>
    </lineage>
</organism>
<dbReference type="EMBL" id="HE575322">
    <property type="protein sequence ID" value="CCC92910.1"/>
    <property type="molecule type" value="Genomic_DNA"/>
</dbReference>
<gene>
    <name evidence="2" type="ORF">TCIL3000_9_3070</name>
</gene>
<proteinExistence type="predicted"/>
<accession>G0UU46</accession>
<keyword evidence="1" id="KW-1133">Transmembrane helix</keyword>
<name>G0UU46_TRYCI</name>
<keyword evidence="1" id="KW-0472">Membrane</keyword>
<protein>
    <submittedName>
        <fullName evidence="2">Uncharacterized protein</fullName>
    </submittedName>
</protein>